<gene>
    <name evidence="2" type="ORF">AB675_10251</name>
</gene>
<feature type="compositionally biased region" description="Polar residues" evidence="1">
    <location>
        <begin position="514"/>
        <end position="527"/>
    </location>
</feature>
<dbReference type="PANTHER" id="PTHR37540">
    <property type="entry name" value="TRANSCRIPTION FACTOR (ACR-2), PUTATIVE-RELATED-RELATED"/>
    <property type="match status" value="1"/>
</dbReference>
<dbReference type="EMBL" id="LFJN01000024">
    <property type="protein sequence ID" value="KPI37477.1"/>
    <property type="molecule type" value="Genomic_DNA"/>
</dbReference>
<keyword evidence="3" id="KW-1185">Reference proteome</keyword>
<evidence type="ECO:0000256" key="1">
    <source>
        <dbReference type="SAM" id="MobiDB-lite"/>
    </source>
</evidence>
<dbReference type="RefSeq" id="XP_017997440.1">
    <property type="nucleotide sequence ID" value="XM_018139009.1"/>
</dbReference>
<dbReference type="Proteomes" id="UP000038010">
    <property type="component" value="Unassembled WGS sequence"/>
</dbReference>
<feature type="compositionally biased region" description="Polar residues" evidence="1">
    <location>
        <begin position="14"/>
        <end position="25"/>
    </location>
</feature>
<dbReference type="Pfam" id="PF11951">
    <property type="entry name" value="Fungal_trans_2"/>
    <property type="match status" value="1"/>
</dbReference>
<proteinExistence type="predicted"/>
<accession>A0A0N1H0M1</accession>
<dbReference type="PANTHER" id="PTHR37540:SF5">
    <property type="entry name" value="TRANSCRIPTION FACTOR DOMAIN-CONTAINING PROTEIN"/>
    <property type="match status" value="1"/>
</dbReference>
<evidence type="ECO:0000313" key="2">
    <source>
        <dbReference type="EMBL" id="KPI37477.1"/>
    </source>
</evidence>
<feature type="compositionally biased region" description="Acidic residues" evidence="1">
    <location>
        <begin position="1"/>
        <end position="12"/>
    </location>
</feature>
<feature type="region of interest" description="Disordered" evidence="1">
    <location>
        <begin position="77"/>
        <end position="98"/>
    </location>
</feature>
<evidence type="ECO:0000313" key="3">
    <source>
        <dbReference type="Proteomes" id="UP000038010"/>
    </source>
</evidence>
<organism evidence="2 3">
    <name type="scientific">Cyphellophora attinorum</name>
    <dbReference type="NCBI Taxonomy" id="1664694"/>
    <lineage>
        <taxon>Eukaryota</taxon>
        <taxon>Fungi</taxon>
        <taxon>Dikarya</taxon>
        <taxon>Ascomycota</taxon>
        <taxon>Pezizomycotina</taxon>
        <taxon>Eurotiomycetes</taxon>
        <taxon>Chaetothyriomycetidae</taxon>
        <taxon>Chaetothyriales</taxon>
        <taxon>Cyphellophoraceae</taxon>
        <taxon>Cyphellophora</taxon>
    </lineage>
</organism>
<protein>
    <submittedName>
        <fullName evidence="2">Uncharacterized protein</fullName>
    </submittedName>
</protein>
<dbReference type="GeneID" id="28730889"/>
<feature type="region of interest" description="Disordered" evidence="1">
    <location>
        <begin position="1"/>
        <end position="32"/>
    </location>
</feature>
<sequence length="573" mass="64798">MLEELYLDDDDISSLPNGHQKSHTASAPRAADTTIALVKPKLENGLFRDSLGWHQQAHVSHAERRNGPLTFRFSRALAPPRRKRKPRRIEQDDDPRDRIATTTITTRLMGGIRGDPFNAFPIEPKDCVPQAVDDFVQSFIPERILRPFQAVPGIERLAHNYFQLVISDVCMFEATVAHVEAMNIVAKGILKPTREVLHHQGQALDHLQKRLADPVKRLEDVTFHIIINIMGTHFFFGELEQHHAHLAGLWSLIEMRGGIDELGWDGSLKQAIETVTSFVQYQTKVETPTSSPNPTATATKVPVLEYPSHPFSPEISVTIAKLPRGFSNVALQRTLSLQTIDLLLDTHEQDLAHRNRPPEDAPRIAGRQRLYTADKALELLKAQDMPTTERMIIGGLLAYTVQAHHVYHPDRTTSPIYIEPLRNFIAEIAQYVFVNYEHPVLLWVVLCFAAIQSHITEGGMRVDFFHHTILRFKQSPKWSQVDKAVREFCWTEERILEWKWAWEDAVGSHKPQGYAQSMTSGTSSRGPSMTPEVEGTTIAGSVRTPYLGEEEARHAKLYALQEDEMGLGVKMEG</sequence>
<feature type="region of interest" description="Disordered" evidence="1">
    <location>
        <begin position="513"/>
        <end position="533"/>
    </location>
</feature>
<comment type="caution">
    <text evidence="2">The sequence shown here is derived from an EMBL/GenBank/DDBJ whole genome shotgun (WGS) entry which is preliminary data.</text>
</comment>
<dbReference type="OrthoDB" id="4159781at2759"/>
<dbReference type="VEuPathDB" id="FungiDB:AB675_10251"/>
<dbReference type="InterPro" id="IPR021858">
    <property type="entry name" value="Fun_TF"/>
</dbReference>
<dbReference type="AlphaFoldDB" id="A0A0N1H0M1"/>
<name>A0A0N1H0M1_9EURO</name>
<reference evidence="2 3" key="1">
    <citation type="submission" date="2015-06" db="EMBL/GenBank/DDBJ databases">
        <title>Draft genome of the ant-associated black yeast Phialophora attae CBS 131958.</title>
        <authorList>
            <person name="Moreno L.F."/>
            <person name="Stielow B.J."/>
            <person name="de Hoog S."/>
            <person name="Vicente V.A."/>
            <person name="Weiss V.A."/>
            <person name="de Vries M."/>
            <person name="Cruz L.M."/>
            <person name="Souza E.M."/>
        </authorList>
    </citation>
    <scope>NUCLEOTIDE SEQUENCE [LARGE SCALE GENOMIC DNA]</scope>
    <source>
        <strain evidence="2 3">CBS 131958</strain>
    </source>
</reference>